<keyword evidence="2" id="KW-0378">Hydrolase</keyword>
<dbReference type="CDD" id="cd09179">
    <property type="entry name" value="PLDc_N_DEXD_a"/>
    <property type="match status" value="1"/>
</dbReference>
<organism evidence="7 8">
    <name type="scientific">Dactylosporangium cerinum</name>
    <dbReference type="NCBI Taxonomy" id="1434730"/>
    <lineage>
        <taxon>Bacteria</taxon>
        <taxon>Bacillati</taxon>
        <taxon>Actinomycetota</taxon>
        <taxon>Actinomycetes</taxon>
        <taxon>Micromonosporales</taxon>
        <taxon>Micromonosporaceae</taxon>
        <taxon>Dactylosporangium</taxon>
    </lineage>
</organism>
<evidence type="ECO:0000259" key="6">
    <source>
        <dbReference type="PROSITE" id="PS51194"/>
    </source>
</evidence>
<dbReference type="SMART" id="SM00487">
    <property type="entry name" value="DEXDc"/>
    <property type="match status" value="1"/>
</dbReference>
<dbReference type="PANTHER" id="PTHR11274:SF0">
    <property type="entry name" value="GENERAL TRANSCRIPTION AND DNA REPAIR FACTOR IIH HELICASE SUBUNIT XPB"/>
    <property type="match status" value="1"/>
</dbReference>
<dbReference type="InterPro" id="IPR027417">
    <property type="entry name" value="P-loop_NTPase"/>
</dbReference>
<evidence type="ECO:0000256" key="3">
    <source>
        <dbReference type="ARBA" id="ARBA00022806"/>
    </source>
</evidence>
<dbReference type="RefSeq" id="WP_380114797.1">
    <property type="nucleotide sequence ID" value="NZ_JBHSIU010000012.1"/>
</dbReference>
<dbReference type="Proteomes" id="UP001595912">
    <property type="component" value="Unassembled WGS sequence"/>
</dbReference>
<keyword evidence="1" id="KW-0547">Nucleotide-binding</keyword>
<evidence type="ECO:0000313" key="8">
    <source>
        <dbReference type="Proteomes" id="UP001595912"/>
    </source>
</evidence>
<dbReference type="GO" id="GO:0004386">
    <property type="term" value="F:helicase activity"/>
    <property type="evidence" value="ECO:0007669"/>
    <property type="project" value="UniProtKB-KW"/>
</dbReference>
<dbReference type="Pfam" id="PF00271">
    <property type="entry name" value="Helicase_C"/>
    <property type="match status" value="1"/>
</dbReference>
<accession>A0ABV9VQ92</accession>
<feature type="domain" description="Helicase ATP-binding" evidence="5">
    <location>
        <begin position="274"/>
        <end position="446"/>
    </location>
</feature>
<dbReference type="InterPro" id="IPR014001">
    <property type="entry name" value="Helicase_ATP-bd"/>
</dbReference>
<reference evidence="8" key="1">
    <citation type="journal article" date="2019" name="Int. J. Syst. Evol. Microbiol.">
        <title>The Global Catalogue of Microorganisms (GCM) 10K type strain sequencing project: providing services to taxonomists for standard genome sequencing and annotation.</title>
        <authorList>
            <consortium name="The Broad Institute Genomics Platform"/>
            <consortium name="The Broad Institute Genome Sequencing Center for Infectious Disease"/>
            <person name="Wu L."/>
            <person name="Ma J."/>
        </authorList>
    </citation>
    <scope>NUCLEOTIDE SEQUENCE [LARGE SCALE GENOMIC DNA]</scope>
    <source>
        <strain evidence="8">CGMCC 4.7152</strain>
    </source>
</reference>
<dbReference type="PROSITE" id="PS51192">
    <property type="entry name" value="HELICASE_ATP_BIND_1"/>
    <property type="match status" value="1"/>
</dbReference>
<comment type="caution">
    <text evidence="7">The sequence shown here is derived from an EMBL/GenBank/DDBJ whole genome shotgun (WGS) entry which is preliminary data.</text>
</comment>
<dbReference type="InterPro" id="IPR006935">
    <property type="entry name" value="Helicase/UvrB_N"/>
</dbReference>
<dbReference type="Gene3D" id="3.40.50.300">
    <property type="entry name" value="P-loop containing nucleotide triphosphate hydrolases"/>
    <property type="match status" value="2"/>
</dbReference>
<dbReference type="Pfam" id="PF04851">
    <property type="entry name" value="ResIII"/>
    <property type="match status" value="1"/>
</dbReference>
<keyword evidence="3 7" id="KW-0347">Helicase</keyword>
<keyword evidence="4" id="KW-0067">ATP-binding</keyword>
<evidence type="ECO:0000256" key="1">
    <source>
        <dbReference type="ARBA" id="ARBA00022741"/>
    </source>
</evidence>
<dbReference type="SMART" id="SM00490">
    <property type="entry name" value="HELICc"/>
    <property type="match status" value="1"/>
</dbReference>
<evidence type="ECO:0000256" key="2">
    <source>
        <dbReference type="ARBA" id="ARBA00022801"/>
    </source>
</evidence>
<keyword evidence="8" id="KW-1185">Reference proteome</keyword>
<dbReference type="SUPFAM" id="SSF52540">
    <property type="entry name" value="P-loop containing nucleoside triphosphate hydrolases"/>
    <property type="match status" value="1"/>
</dbReference>
<name>A0ABV9VQ92_9ACTN</name>
<evidence type="ECO:0000259" key="5">
    <source>
        <dbReference type="PROSITE" id="PS51192"/>
    </source>
</evidence>
<evidence type="ECO:0000313" key="7">
    <source>
        <dbReference type="EMBL" id="MFC4998541.1"/>
    </source>
</evidence>
<dbReference type="EMBL" id="JBHSIU010000012">
    <property type="protein sequence ID" value="MFC4998541.1"/>
    <property type="molecule type" value="Genomic_DNA"/>
</dbReference>
<protein>
    <submittedName>
        <fullName evidence="7">DEAD/DEAH box helicase family protein</fullName>
    </submittedName>
</protein>
<dbReference type="InterPro" id="IPR050615">
    <property type="entry name" value="ATP-dep_DNA_Helicase"/>
</dbReference>
<dbReference type="PROSITE" id="PS51194">
    <property type="entry name" value="HELICASE_CTER"/>
    <property type="match status" value="1"/>
</dbReference>
<evidence type="ECO:0000256" key="4">
    <source>
        <dbReference type="ARBA" id="ARBA00022840"/>
    </source>
</evidence>
<dbReference type="InterPro" id="IPR001650">
    <property type="entry name" value="Helicase_C-like"/>
</dbReference>
<gene>
    <name evidence="7" type="ORF">ACFPIJ_11930</name>
</gene>
<proteinExistence type="predicted"/>
<feature type="domain" description="Helicase C-terminal" evidence="6">
    <location>
        <begin position="537"/>
        <end position="696"/>
    </location>
</feature>
<sequence>MSGGSLRGIGLRDHFRSDTDDMVRDFYGPCLSAAVRYDRAVGYFTSTSLALAANGLQHLTARDGRIRLIASPHLSAEDIDQIELGYEYRAVIAAAVQRELGEHVERSPTLLAKLGLLGRLVGDGVLDLRIAVVRRNDRLALYHEKIGVFVDEHDDMVAFSGSSNETASALLYNFESVEVFQGWVDGEAARVNRIATDFDNLWSGTTHNVEVLPFPDLGKERLLQLSRVASKQGLQPEGWQSDSGVLIGTRAGSYPTPRLPAEITLHGYQKDAIRKWFSADGRGVFQMATGTGKTVAALAAVSKMAEIYDRQQKPLLAVVVAPQIHLVDQWADEAKRFGLHALCCYDDAKSWVEAANALTIGLSARPSGFGMLITTNATFGRPGFQDLLAAYQGPFVLVADEAHNLGARSALAALPSFAPHRMALTATPERWFDPDGTRALADYFGDPVIELGLREAISIGALCEYDYYPIPVALDEEESALYAQLTQRIGRLFGDSRADSSSPVDDGNDQLSMLLRRRSQLLAHARGKLAALQAQVALRADQSWQLLYCAEGVAPQDGAERQVDSALRLVGSNLGIPSHQYTAAETPTERRRILERFRSGDLRALVSMRCLDEGVDIPDARIAYMLASSTNPRQFIQRRGRILRKSKGKDFAQIVDFIAVPGGHVDIAVERRLLRREITRFADFASTARNAGEALSVMRPMREAYGLMDV</sequence>
<dbReference type="PANTHER" id="PTHR11274">
    <property type="entry name" value="RAD25/XP-B DNA REPAIR HELICASE"/>
    <property type="match status" value="1"/>
</dbReference>